<organism evidence="1 2">
    <name type="scientific">Ochrobactrum quorumnocens</name>
    <dbReference type="NCBI Taxonomy" id="271865"/>
    <lineage>
        <taxon>Bacteria</taxon>
        <taxon>Pseudomonadati</taxon>
        <taxon>Pseudomonadota</taxon>
        <taxon>Alphaproteobacteria</taxon>
        <taxon>Hyphomicrobiales</taxon>
        <taxon>Brucellaceae</taxon>
        <taxon>Brucella/Ochrobactrum group</taxon>
        <taxon>Ochrobactrum</taxon>
    </lineage>
</organism>
<dbReference type="Pfam" id="PF13671">
    <property type="entry name" value="AAA_33"/>
    <property type="match status" value="1"/>
</dbReference>
<dbReference type="OrthoDB" id="3819922at2"/>
<proteinExistence type="predicted"/>
<dbReference type="InterPro" id="IPR027417">
    <property type="entry name" value="P-loop_NTPase"/>
</dbReference>
<dbReference type="SUPFAM" id="SSF52540">
    <property type="entry name" value="P-loop containing nucleoside triphosphate hydrolases"/>
    <property type="match status" value="1"/>
</dbReference>
<dbReference type="KEGG" id="och:CES85_0201"/>
<protein>
    <submittedName>
        <fullName evidence="1">AAA domain protein</fullName>
    </submittedName>
</protein>
<evidence type="ECO:0000313" key="2">
    <source>
        <dbReference type="Proteomes" id="UP000215256"/>
    </source>
</evidence>
<dbReference type="Gene3D" id="3.40.50.300">
    <property type="entry name" value="P-loop containing nucleotide triphosphate hydrolases"/>
    <property type="match status" value="1"/>
</dbReference>
<accession>A0A248UIK7</accession>
<gene>
    <name evidence="1" type="ORF">CES85_0201</name>
</gene>
<dbReference type="PANTHER" id="PTHR37807">
    <property type="entry name" value="OS07G0160300 PROTEIN"/>
    <property type="match status" value="1"/>
</dbReference>
<reference evidence="1 2" key="1">
    <citation type="submission" date="2017-07" db="EMBL/GenBank/DDBJ databases">
        <title>Phylogenetic study on the rhizospheric bacterium Ochrobactrum sp. A44.</title>
        <authorList>
            <person name="Krzyzanowska D.M."/>
            <person name="Ossowicki A."/>
            <person name="Rajewska M."/>
            <person name="Maciag T."/>
            <person name="Kaczynski Z."/>
            <person name="Czerwicka M."/>
            <person name="Jafra S."/>
        </authorList>
    </citation>
    <scope>NUCLEOTIDE SEQUENCE [LARGE SCALE GENOMIC DNA]</scope>
    <source>
        <strain evidence="1 2">A44</strain>
    </source>
</reference>
<evidence type="ECO:0000313" key="1">
    <source>
        <dbReference type="EMBL" id="ASV86360.1"/>
    </source>
</evidence>
<dbReference type="PANTHER" id="PTHR37807:SF3">
    <property type="entry name" value="OS07G0160300 PROTEIN"/>
    <property type="match status" value="1"/>
</dbReference>
<dbReference type="AlphaFoldDB" id="A0A248UIK7"/>
<name>A0A248UIK7_9HYPH</name>
<sequence length="176" mass="19580">MFIVFAGLPGVGKSTIAHKLAGILPAFYLRIDTIENAIIASDVLSQQGKPGVSGYMTAYRLASDNLSLGHMVIADSVNPLKITRDAYRSLALSANVPLVEVEIICSDLAEHKRRVETRREKSQDRSQPTWSAVQSRQYEPWDRPHLVIDTALFSPEEAVGLIIDQLRESGHWDLRN</sequence>
<dbReference type="Proteomes" id="UP000215256">
    <property type="component" value="Chromosome 1"/>
</dbReference>
<dbReference type="RefSeq" id="WP_095445934.1">
    <property type="nucleotide sequence ID" value="NZ_CP022604.1"/>
</dbReference>
<dbReference type="EMBL" id="CP022604">
    <property type="protein sequence ID" value="ASV86360.1"/>
    <property type="molecule type" value="Genomic_DNA"/>
</dbReference>